<sequence>MELIMQQVNSVSLMKVREATDLSQAHSELLLNGNITGIIVHGEILEASVQINDQRYVLFLTDDVIFEESLTIALIDLYEGIKEMVYVGNKYTTGNFEALSITADRINFRCIGDYLWTVTVSDTPRLRLPFFSDPRGVKRDTRFKKYMDISATTVSEKSR</sequence>
<proteinExistence type="predicted"/>
<reference evidence="1" key="1">
    <citation type="submission" date="2025-05" db="EMBL/GenBank/DDBJ databases">
        <title>FDA Reference Genome datasets for Cronobacter.</title>
        <authorList>
            <person name="Gopinath G.R."/>
        </authorList>
    </citation>
    <scope>NUCLEOTIDE SEQUENCE</scope>
    <source>
        <strain evidence="1">MOD1-Sh41s</strain>
    </source>
</reference>
<dbReference type="EMBL" id="CP187984">
    <property type="protein sequence ID" value="XSF55912.1"/>
    <property type="molecule type" value="Genomic_DNA"/>
</dbReference>
<evidence type="ECO:0000313" key="1">
    <source>
        <dbReference type="EMBL" id="XSF55912.1"/>
    </source>
</evidence>
<name>A0ACD5IZD1_9ENTR</name>
<organism evidence="1 2">
    <name type="scientific">Cronobacter turicensis</name>
    <dbReference type="NCBI Taxonomy" id="413502"/>
    <lineage>
        <taxon>Bacteria</taxon>
        <taxon>Pseudomonadati</taxon>
        <taxon>Pseudomonadota</taxon>
        <taxon>Gammaproteobacteria</taxon>
        <taxon>Enterobacterales</taxon>
        <taxon>Enterobacteriaceae</taxon>
        <taxon>Cronobacter</taxon>
    </lineage>
</organism>
<gene>
    <name evidence="1" type="ORF">BS411_008465</name>
</gene>
<protein>
    <submittedName>
        <fullName evidence="1">Uncharacterized protein</fullName>
    </submittedName>
</protein>
<accession>A0ACD5IZD1</accession>
<dbReference type="Proteomes" id="UP000244623">
    <property type="component" value="Chromosome"/>
</dbReference>
<evidence type="ECO:0000313" key="2">
    <source>
        <dbReference type="Proteomes" id="UP000244623"/>
    </source>
</evidence>